<evidence type="ECO:0000313" key="3">
    <source>
        <dbReference type="EMBL" id="KAL3501574.1"/>
    </source>
</evidence>
<name>A0ABD2Y6T4_9GENT</name>
<dbReference type="EMBL" id="JBJUIK010000015">
    <property type="protein sequence ID" value="KAL3501574.1"/>
    <property type="molecule type" value="Genomic_DNA"/>
</dbReference>
<dbReference type="Proteomes" id="UP001630127">
    <property type="component" value="Unassembled WGS sequence"/>
</dbReference>
<feature type="transmembrane region" description="Helical" evidence="2">
    <location>
        <begin position="423"/>
        <end position="440"/>
    </location>
</feature>
<keyword evidence="4" id="KW-1185">Reference proteome</keyword>
<organism evidence="3 4">
    <name type="scientific">Cinchona calisaya</name>
    <dbReference type="NCBI Taxonomy" id="153742"/>
    <lineage>
        <taxon>Eukaryota</taxon>
        <taxon>Viridiplantae</taxon>
        <taxon>Streptophyta</taxon>
        <taxon>Embryophyta</taxon>
        <taxon>Tracheophyta</taxon>
        <taxon>Spermatophyta</taxon>
        <taxon>Magnoliopsida</taxon>
        <taxon>eudicotyledons</taxon>
        <taxon>Gunneridae</taxon>
        <taxon>Pentapetalae</taxon>
        <taxon>asterids</taxon>
        <taxon>lamiids</taxon>
        <taxon>Gentianales</taxon>
        <taxon>Rubiaceae</taxon>
        <taxon>Cinchonoideae</taxon>
        <taxon>Cinchoneae</taxon>
        <taxon>Cinchona</taxon>
    </lineage>
</organism>
<evidence type="ECO:0000256" key="2">
    <source>
        <dbReference type="SAM" id="Phobius"/>
    </source>
</evidence>
<feature type="region of interest" description="Disordered" evidence="1">
    <location>
        <begin position="1"/>
        <end position="22"/>
    </location>
</feature>
<keyword evidence="2" id="KW-0472">Membrane</keyword>
<proteinExistence type="predicted"/>
<accession>A0ABD2Y6T4</accession>
<keyword evidence="2" id="KW-1133">Transmembrane helix</keyword>
<keyword evidence="2" id="KW-0812">Transmembrane</keyword>
<sequence length="467" mass="50555">MGTEDHNSGNINYHSEPEPPRLSQVNEIEEISEGTHGDLRRWRDAVAIVREPYLQGLQRARKDKLLRGKARLVVFTAKRNTRIIEAAEDSGILKFLGFQDVVPLNSGNVLGAKNRTSLNTPPECEAIWKSYSAPPSPVLRASSSEHGFGWTISNCNDLQNSTFASSSGSGRSRSFTTISRTTYNLITATDTAFGLPFNCQETSSRADVRIDILDGDDHNQRGTTGMQDVYSRATNSSFASSSGCYELICNVCSGPHFNRSETSSGADVRIEILDGDDRNQRGTTGMPDVYSRATDYSFASSSSCYELTCDVCSGPHFNRQETSEGAEVPHVSFKMHKDDDDHLALPIMPNVCPPETKFQAKFNSIILGITGQAAVAMVSSSSSSSDSPFLRIFAAATGIGFLGSFFANYILKKPKIARILSKIGAIGAVSAVIFALGSYFPEDTKWKLNMVASVAACLISAVVVASS</sequence>
<evidence type="ECO:0000313" key="4">
    <source>
        <dbReference type="Proteomes" id="UP001630127"/>
    </source>
</evidence>
<reference evidence="3 4" key="1">
    <citation type="submission" date="2024-11" db="EMBL/GenBank/DDBJ databases">
        <title>A near-complete genome assembly of Cinchona calisaya.</title>
        <authorList>
            <person name="Lian D.C."/>
            <person name="Zhao X.W."/>
            <person name="Wei L."/>
        </authorList>
    </citation>
    <scope>NUCLEOTIDE SEQUENCE [LARGE SCALE GENOMIC DNA]</scope>
    <source>
        <tissue evidence="3">Nenye</tissue>
    </source>
</reference>
<comment type="caution">
    <text evidence="3">The sequence shown here is derived from an EMBL/GenBank/DDBJ whole genome shotgun (WGS) entry which is preliminary data.</text>
</comment>
<gene>
    <name evidence="3" type="ORF">ACH5RR_036023</name>
</gene>
<protein>
    <submittedName>
        <fullName evidence="3">Uncharacterized protein</fullName>
    </submittedName>
</protein>
<feature type="transmembrane region" description="Helical" evidence="2">
    <location>
        <begin position="389"/>
        <end position="411"/>
    </location>
</feature>
<dbReference type="AlphaFoldDB" id="A0ABD2Y6T4"/>
<evidence type="ECO:0000256" key="1">
    <source>
        <dbReference type="SAM" id="MobiDB-lite"/>
    </source>
</evidence>